<organism evidence="2 3">
    <name type="scientific">Eumeta variegata</name>
    <name type="common">Bagworm moth</name>
    <name type="synonym">Eumeta japonica</name>
    <dbReference type="NCBI Taxonomy" id="151549"/>
    <lineage>
        <taxon>Eukaryota</taxon>
        <taxon>Metazoa</taxon>
        <taxon>Ecdysozoa</taxon>
        <taxon>Arthropoda</taxon>
        <taxon>Hexapoda</taxon>
        <taxon>Insecta</taxon>
        <taxon>Pterygota</taxon>
        <taxon>Neoptera</taxon>
        <taxon>Endopterygota</taxon>
        <taxon>Lepidoptera</taxon>
        <taxon>Glossata</taxon>
        <taxon>Ditrysia</taxon>
        <taxon>Tineoidea</taxon>
        <taxon>Psychidae</taxon>
        <taxon>Oiketicinae</taxon>
        <taxon>Eumeta</taxon>
    </lineage>
</organism>
<dbReference type="AlphaFoldDB" id="A0A4C1WMD5"/>
<dbReference type="EMBL" id="BGZK01000605">
    <property type="protein sequence ID" value="GBP52568.1"/>
    <property type="molecule type" value="Genomic_DNA"/>
</dbReference>
<gene>
    <name evidence="2" type="ORF">EVAR_39091_1</name>
</gene>
<sequence>MVNLRAARKWAGSTSEVPHPHRTHTARNSFRCAFHPKSRVSTENRCFHVGDGAPAEIDNAARHTTAPTCRHRSSVRENVPEPVKDAVTTPKTDNSGCGPVGVGTHPNGKHLQVFNFSARSHGTAMKKGLNYKAKKRKPRSNLIKKYPLTGAPGGTRPNVNRKSARMSTYA</sequence>
<feature type="region of interest" description="Disordered" evidence="1">
    <location>
        <begin position="1"/>
        <end position="24"/>
    </location>
</feature>
<dbReference type="Proteomes" id="UP000299102">
    <property type="component" value="Unassembled WGS sequence"/>
</dbReference>
<evidence type="ECO:0000256" key="1">
    <source>
        <dbReference type="SAM" id="MobiDB-lite"/>
    </source>
</evidence>
<comment type="caution">
    <text evidence="2">The sequence shown here is derived from an EMBL/GenBank/DDBJ whole genome shotgun (WGS) entry which is preliminary data.</text>
</comment>
<feature type="region of interest" description="Disordered" evidence="1">
    <location>
        <begin position="144"/>
        <end position="170"/>
    </location>
</feature>
<reference evidence="2 3" key="1">
    <citation type="journal article" date="2019" name="Commun. Biol.">
        <title>The bagworm genome reveals a unique fibroin gene that provides high tensile strength.</title>
        <authorList>
            <person name="Kono N."/>
            <person name="Nakamura H."/>
            <person name="Ohtoshi R."/>
            <person name="Tomita M."/>
            <person name="Numata K."/>
            <person name="Arakawa K."/>
        </authorList>
    </citation>
    <scope>NUCLEOTIDE SEQUENCE [LARGE SCALE GENOMIC DNA]</scope>
</reference>
<proteinExistence type="predicted"/>
<accession>A0A4C1WMD5</accession>
<name>A0A4C1WMD5_EUMVA</name>
<feature type="compositionally biased region" description="Polar residues" evidence="1">
    <location>
        <begin position="157"/>
        <end position="170"/>
    </location>
</feature>
<protein>
    <submittedName>
        <fullName evidence="2">Uncharacterized protein</fullName>
    </submittedName>
</protein>
<keyword evidence="3" id="KW-1185">Reference proteome</keyword>
<evidence type="ECO:0000313" key="2">
    <source>
        <dbReference type="EMBL" id="GBP52568.1"/>
    </source>
</evidence>
<evidence type="ECO:0000313" key="3">
    <source>
        <dbReference type="Proteomes" id="UP000299102"/>
    </source>
</evidence>